<evidence type="ECO:0000259" key="17">
    <source>
        <dbReference type="SMART" id="SM00485"/>
    </source>
</evidence>
<dbReference type="InterPro" id="IPR006085">
    <property type="entry name" value="XPG_DNA_repair_N"/>
</dbReference>
<feature type="region of interest" description="Disordered" evidence="15">
    <location>
        <begin position="749"/>
        <end position="771"/>
    </location>
</feature>
<evidence type="ECO:0000256" key="8">
    <source>
        <dbReference type="ARBA" id="ARBA00022759"/>
    </source>
</evidence>
<dbReference type="SMART" id="SM00485">
    <property type="entry name" value="XPGN"/>
    <property type="match status" value="1"/>
</dbReference>
<evidence type="ECO:0000256" key="12">
    <source>
        <dbReference type="ARBA" id="ARBA00023125"/>
    </source>
</evidence>
<dbReference type="Gene3D" id="1.10.150.20">
    <property type="entry name" value="5' to 3' exonuclease, C-terminal subdomain"/>
    <property type="match status" value="1"/>
</dbReference>
<reference evidence="18 19" key="1">
    <citation type="journal article" date="2018" name="Nat. Ecol. Evol.">
        <title>Shark genomes provide insights into elasmobranch evolution and the origin of vertebrates.</title>
        <authorList>
            <person name="Hara Y"/>
            <person name="Yamaguchi K"/>
            <person name="Onimaru K"/>
            <person name="Kadota M"/>
            <person name="Koyanagi M"/>
            <person name="Keeley SD"/>
            <person name="Tatsumi K"/>
            <person name="Tanaka K"/>
            <person name="Motone F"/>
            <person name="Kageyama Y"/>
            <person name="Nozu R"/>
            <person name="Adachi N"/>
            <person name="Nishimura O"/>
            <person name="Nakagawa R"/>
            <person name="Tanegashima C"/>
            <person name="Kiyatake I"/>
            <person name="Matsumoto R"/>
            <person name="Murakumo K"/>
            <person name="Nishida K"/>
            <person name="Terakita A"/>
            <person name="Kuratani S"/>
            <person name="Sato K"/>
            <person name="Hyodo S Kuraku.S."/>
        </authorList>
    </citation>
    <scope>NUCLEOTIDE SEQUENCE [LARGE SCALE GENOMIC DNA]</scope>
</reference>
<feature type="compositionally biased region" description="Basic residues" evidence="15">
    <location>
        <begin position="1248"/>
        <end position="1257"/>
    </location>
</feature>
<keyword evidence="9" id="KW-0227">DNA damage</keyword>
<evidence type="ECO:0000256" key="7">
    <source>
        <dbReference type="ARBA" id="ARBA00022723"/>
    </source>
</evidence>
<evidence type="ECO:0000313" key="19">
    <source>
        <dbReference type="Proteomes" id="UP000287033"/>
    </source>
</evidence>
<feature type="domain" description="XPG-I" evidence="16">
    <location>
        <begin position="915"/>
        <end position="984"/>
    </location>
</feature>
<comment type="similarity">
    <text evidence="4">Belongs to the XPG/RAD2 endonuclease family. XPG subfamily.</text>
</comment>
<dbReference type="PRINTS" id="PR00853">
    <property type="entry name" value="XPGRADSUPER"/>
</dbReference>
<dbReference type="InterPro" id="IPR036279">
    <property type="entry name" value="5-3_exonuclease_C_sf"/>
</dbReference>
<dbReference type="SUPFAM" id="SSF88723">
    <property type="entry name" value="PIN domain-like"/>
    <property type="match status" value="1"/>
</dbReference>
<keyword evidence="14" id="KW-0539">Nucleus</keyword>
<feature type="region of interest" description="Disordered" evidence="15">
    <location>
        <begin position="551"/>
        <end position="576"/>
    </location>
</feature>
<evidence type="ECO:0000256" key="1">
    <source>
        <dbReference type="ARBA" id="ARBA00001946"/>
    </source>
</evidence>
<protein>
    <recommendedName>
        <fullName evidence="20">XPG N-terminal domain-containing protein</fullName>
    </recommendedName>
</protein>
<evidence type="ECO:0000256" key="14">
    <source>
        <dbReference type="ARBA" id="ARBA00023242"/>
    </source>
</evidence>
<keyword evidence="6" id="KW-0540">Nuclease</keyword>
<dbReference type="InterPro" id="IPR001044">
    <property type="entry name" value="XPG/Rad2_eukaryotes"/>
</dbReference>
<feature type="region of interest" description="Disordered" evidence="15">
    <location>
        <begin position="1187"/>
        <end position="1304"/>
    </location>
</feature>
<dbReference type="FunFam" id="3.40.50.1010:FF:000023">
    <property type="entry name" value="DNA repair protein complementing XP-G cells"/>
    <property type="match status" value="1"/>
</dbReference>
<dbReference type="PRINTS" id="PR00066">
    <property type="entry name" value="XRODRMPGMNTG"/>
</dbReference>
<dbReference type="SMART" id="SM00279">
    <property type="entry name" value="HhH2"/>
    <property type="match status" value="1"/>
</dbReference>
<dbReference type="CDD" id="cd09868">
    <property type="entry name" value="PIN_XPG_RAD2"/>
    <property type="match status" value="2"/>
</dbReference>
<dbReference type="EMBL" id="BEZZ01001462">
    <property type="protein sequence ID" value="GCC18839.1"/>
    <property type="molecule type" value="Genomic_DNA"/>
</dbReference>
<evidence type="ECO:0000256" key="3">
    <source>
        <dbReference type="ARBA" id="ARBA00004286"/>
    </source>
</evidence>
<dbReference type="Proteomes" id="UP000287033">
    <property type="component" value="Unassembled WGS sequence"/>
</dbReference>
<dbReference type="GO" id="GO:0016788">
    <property type="term" value="F:hydrolase activity, acting on ester bonds"/>
    <property type="evidence" value="ECO:0007669"/>
    <property type="project" value="InterPro"/>
</dbReference>
<dbReference type="CDD" id="cd09904">
    <property type="entry name" value="H3TH_XPG"/>
    <property type="match status" value="1"/>
</dbReference>
<feature type="compositionally biased region" description="Basic and acidic residues" evidence="15">
    <location>
        <begin position="551"/>
        <end position="560"/>
    </location>
</feature>
<keyword evidence="5" id="KW-0158">Chromosome</keyword>
<dbReference type="SMART" id="SM00484">
    <property type="entry name" value="XPGI"/>
    <property type="match status" value="1"/>
</dbReference>
<dbReference type="InterPro" id="IPR006086">
    <property type="entry name" value="XPG-I_dom"/>
</dbReference>
<dbReference type="GO" id="GO:0005634">
    <property type="term" value="C:nucleus"/>
    <property type="evidence" value="ECO:0007669"/>
    <property type="project" value="UniProtKB-SubCell"/>
</dbReference>
<proteinExistence type="inferred from homology"/>
<feature type="domain" description="XPG N-terminal" evidence="17">
    <location>
        <begin position="121"/>
        <end position="218"/>
    </location>
</feature>
<dbReference type="InterPro" id="IPR019974">
    <property type="entry name" value="XPG_CS"/>
</dbReference>
<evidence type="ECO:0000256" key="2">
    <source>
        <dbReference type="ARBA" id="ARBA00004123"/>
    </source>
</evidence>
<dbReference type="PANTHER" id="PTHR16171">
    <property type="entry name" value="DNA REPAIR PROTEIN COMPLEMENTING XP-G CELLS-RELATED"/>
    <property type="match status" value="1"/>
</dbReference>
<evidence type="ECO:0000256" key="11">
    <source>
        <dbReference type="ARBA" id="ARBA00022842"/>
    </source>
</evidence>
<evidence type="ECO:0008006" key="20">
    <source>
        <dbReference type="Google" id="ProtNLM"/>
    </source>
</evidence>
<evidence type="ECO:0000256" key="4">
    <source>
        <dbReference type="ARBA" id="ARBA00005283"/>
    </source>
</evidence>
<dbReference type="GO" id="GO:0003697">
    <property type="term" value="F:single-stranded DNA binding"/>
    <property type="evidence" value="ECO:0007669"/>
    <property type="project" value="InterPro"/>
</dbReference>
<dbReference type="STRING" id="137246.A0A401RL42"/>
<dbReference type="PROSITE" id="PS00841">
    <property type="entry name" value="XPG_1"/>
    <property type="match status" value="1"/>
</dbReference>
<dbReference type="GO" id="GO:0004520">
    <property type="term" value="F:DNA endonuclease activity"/>
    <property type="evidence" value="ECO:0007669"/>
    <property type="project" value="TreeGrafter"/>
</dbReference>
<keyword evidence="13" id="KW-0234">DNA repair</keyword>
<dbReference type="GO" id="GO:0046872">
    <property type="term" value="F:metal ion binding"/>
    <property type="evidence" value="ECO:0007669"/>
    <property type="project" value="UniProtKB-KW"/>
</dbReference>
<comment type="caution">
    <text evidence="18">The sequence shown here is derived from an EMBL/GenBank/DDBJ whole genome shotgun (WGS) entry which is preliminary data.</text>
</comment>
<evidence type="ECO:0000256" key="6">
    <source>
        <dbReference type="ARBA" id="ARBA00022722"/>
    </source>
</evidence>
<dbReference type="SUPFAM" id="SSF47807">
    <property type="entry name" value="5' to 3' exonuclease, C-terminal subdomain"/>
    <property type="match status" value="1"/>
</dbReference>
<keyword evidence="8" id="KW-0255">Endonuclease</keyword>
<dbReference type="PROSITE" id="PS00842">
    <property type="entry name" value="XPG_2"/>
    <property type="match status" value="1"/>
</dbReference>
<evidence type="ECO:0000256" key="9">
    <source>
        <dbReference type="ARBA" id="ARBA00022763"/>
    </source>
</evidence>
<keyword evidence="19" id="KW-1185">Reference proteome</keyword>
<gene>
    <name evidence="18" type="ORF">chiPu_0018087</name>
</gene>
<dbReference type="GO" id="GO:0009411">
    <property type="term" value="P:response to UV"/>
    <property type="evidence" value="ECO:0007669"/>
    <property type="project" value="UniProtKB-ARBA"/>
</dbReference>
<feature type="compositionally biased region" description="Basic and acidic residues" evidence="15">
    <location>
        <begin position="1236"/>
        <end position="1247"/>
    </location>
</feature>
<accession>A0A401RL42</accession>
<keyword evidence="12" id="KW-0238">DNA-binding</keyword>
<dbReference type="PANTHER" id="PTHR16171:SF7">
    <property type="entry name" value="DNA REPAIR PROTEIN RAD2"/>
    <property type="match status" value="1"/>
</dbReference>
<comment type="cofactor">
    <cofactor evidence="1">
        <name>Mg(2+)</name>
        <dbReference type="ChEBI" id="CHEBI:18420"/>
    </cofactor>
</comment>
<evidence type="ECO:0000256" key="5">
    <source>
        <dbReference type="ARBA" id="ARBA00022454"/>
    </source>
</evidence>
<dbReference type="OMA" id="PNSMDFS"/>
<dbReference type="InterPro" id="IPR029060">
    <property type="entry name" value="PIN-like_dom_sf"/>
</dbReference>
<evidence type="ECO:0000256" key="10">
    <source>
        <dbReference type="ARBA" id="ARBA00022801"/>
    </source>
</evidence>
<organism evidence="18 19">
    <name type="scientific">Chiloscyllium punctatum</name>
    <name type="common">Brownbanded bambooshark</name>
    <name type="synonym">Hemiscyllium punctatum</name>
    <dbReference type="NCBI Taxonomy" id="137246"/>
    <lineage>
        <taxon>Eukaryota</taxon>
        <taxon>Metazoa</taxon>
        <taxon>Chordata</taxon>
        <taxon>Craniata</taxon>
        <taxon>Vertebrata</taxon>
        <taxon>Chondrichthyes</taxon>
        <taxon>Elasmobranchii</taxon>
        <taxon>Galeomorphii</taxon>
        <taxon>Galeoidea</taxon>
        <taxon>Orectolobiformes</taxon>
        <taxon>Hemiscylliidae</taxon>
        <taxon>Chiloscyllium</taxon>
    </lineage>
</organism>
<dbReference type="Gene3D" id="3.40.50.1010">
    <property type="entry name" value="5'-nuclease"/>
    <property type="match status" value="2"/>
</dbReference>
<sequence length="1304" mass="146441">FDRRCPYECVPPAPSGDLGSCPPRFEGGTPLNVFRRLLPVILVPAPPPWDGDGGEIAASRLWLGPAPGKVRFLWPAVVNIPQRVRGLTVILIWLEGFGTHTGRGSDTVRVNRIRVNLISIMGVKGLWKLLECTGQPINPETLEGKILAVDISIWLNQAVKGARDRHGNSVPNAHLLILLHRLCKLLFYRIRPVIVFDGKTPLLKKQTLTNRWQRKELAVKDTKKTTDKLLRTILKQHALKNVLGKSDGVIPSLSQVRRGETDDIFILPSLEKKDKNSSDEEAEKEWEEHMSNENLFQDAFLENPHSIDIESKDFANLPPEVRHEILTDLKEFTKRRRSLLQIMPEESTDFSQYQLTGLLKRNRINQHIEGAQKEMSKEYCGQIQMECSNEGGFTKDMETRRLVSEDASHYILIKGIQSTNSKDTEMNRQNTTLDKDRNSAAADVMSNTGLEPCNDLGSPSLLTARASTTPSGITALPPSPRTVLAIQAAMLESSSDEEIDLGQVNRSSPACGSSLYSTNIAVTNLNSSAKNHHANQQDLQGNEMADNMKKDSETEYDGTKNQRVRTHSANDDHVDEEINVDENELLEKSVDAQTIQKKPIRPGTVQSCEVQEIFPVEDPSLIIGSVNAAEQNVNVAAVGTAEGINEKQKSNELHFQFPDILKEREDHVEIHSLENDGGIILNSKQHIDPLGAANLQDSETDNREILKRDLPSSSEVTTSFQHVGSVNLTSHTQLKGDLDLKSFISLAKENQGSGEETEHQEMFTKNEGGSDSEGSFIEVVIDINKVDFQSELFPPDIFTPLMPANESTSTFKGNVEASSETMPRDTEKQTQAFIQNHMEAAGQQKMSVEVDQHTHTSVGEATRDDWQDLDLGEIEDFENDLLVEQSDLQSQKQQQERIAATVTGQMYLESQEMLRLFGIPYIVAPMEAEAQCAYLDLTDQTSGTITDDSDIWLFGARHVYKHFFSQHKDVEYYQYIHFHNQLGLDRTKLINLAYFLGSDYTEGIPGVGYVTAMELLNEFLGPGLEPLFHIRDWWTEAQKNKKLRDNPNDTKVKRKLRHLDISPGFPNPAVAEDYLKPVVDESKISLSWGKPDLDEIREYPFLERTIKKKNRFGWTRKKTDEVLLPVMKQVNAHQSQLRIDSFFRMEQHEKQAIKSQRLRRAVTCMLRKEQEALTDTQGSTGMVEAAGDSAMEGKSEQGASGSKGRSHNSQVQRGKRKSPEQPSGGGFIQSISLPKMSDDSERDEVKPKHSKVMNLHKKTPEKGKTAKMGSSSSDESDDHIMVTARPVFEKRGKLKTKQRKKLRT</sequence>
<dbReference type="InterPro" id="IPR008918">
    <property type="entry name" value="HhH2"/>
</dbReference>
<keyword evidence="10" id="KW-0378">Hydrolase</keyword>
<dbReference type="Pfam" id="PF00867">
    <property type="entry name" value="XPG_I"/>
    <property type="match status" value="1"/>
</dbReference>
<evidence type="ECO:0000259" key="16">
    <source>
        <dbReference type="SMART" id="SM00484"/>
    </source>
</evidence>
<keyword evidence="7" id="KW-0479">Metal-binding</keyword>
<dbReference type="FunFam" id="3.40.50.1010:FF:000022">
    <property type="entry name" value="DNA repair protein complementing XP-G cells homolog"/>
    <property type="match status" value="1"/>
</dbReference>
<evidence type="ECO:0000256" key="13">
    <source>
        <dbReference type="ARBA" id="ARBA00023204"/>
    </source>
</evidence>
<dbReference type="OrthoDB" id="31113at2759"/>
<dbReference type="InterPro" id="IPR006084">
    <property type="entry name" value="XPG/Rad2"/>
</dbReference>
<keyword evidence="11" id="KW-0460">Magnesium</keyword>
<dbReference type="GO" id="GO:0005694">
    <property type="term" value="C:chromosome"/>
    <property type="evidence" value="ECO:0007669"/>
    <property type="project" value="UniProtKB-SubCell"/>
</dbReference>
<comment type="subcellular location">
    <subcellularLocation>
        <location evidence="3">Chromosome</location>
    </subcellularLocation>
    <subcellularLocation>
        <location evidence="2">Nucleus</location>
    </subcellularLocation>
</comment>
<dbReference type="FunFam" id="1.10.150.20:FF:000037">
    <property type="entry name" value="DNA repair protein complementing XP-G cells homolog"/>
    <property type="match status" value="1"/>
</dbReference>
<feature type="non-terminal residue" evidence="18">
    <location>
        <position position="1"/>
    </location>
</feature>
<dbReference type="Pfam" id="PF00752">
    <property type="entry name" value="XPG_N"/>
    <property type="match status" value="1"/>
</dbReference>
<evidence type="ECO:0000313" key="18">
    <source>
        <dbReference type="EMBL" id="GCC18839.1"/>
    </source>
</evidence>
<evidence type="ECO:0000256" key="15">
    <source>
        <dbReference type="SAM" id="MobiDB-lite"/>
    </source>
</evidence>
<name>A0A401RL42_CHIPU</name>
<dbReference type="GO" id="GO:0006289">
    <property type="term" value="P:nucleotide-excision repair"/>
    <property type="evidence" value="ECO:0007669"/>
    <property type="project" value="InterPro"/>
</dbReference>
<feature type="compositionally biased region" description="Basic residues" evidence="15">
    <location>
        <begin position="1292"/>
        <end position="1304"/>
    </location>
</feature>